<protein>
    <recommendedName>
        <fullName evidence="1">ER-bound oxygenase mpaB/mpaB'/Rubber oxygenase catalytic domain-containing protein</fullName>
    </recommendedName>
</protein>
<comment type="caution">
    <text evidence="2">The sequence shown here is derived from an EMBL/GenBank/DDBJ whole genome shotgun (WGS) entry which is preliminary data.</text>
</comment>
<feature type="domain" description="ER-bound oxygenase mpaB/mpaB'/Rubber oxygenase catalytic" evidence="1">
    <location>
        <begin position="193"/>
        <end position="415"/>
    </location>
</feature>
<sequence length="513" mass="57271">MSYIIGNIPSAAHLLDVKHLAHYRDTTSLCNGDIVEFFGHIFQWDNDCVSEDLCERWRLLGDPLCDNALEEMFPHPSSTVGKDLLQSLETYVAEHPGLGPASDFLEEVSRLPPYGIKVSPEEAILAQEFFLDHSVQIMQALLHYSLAGGFASPRIVRTLQAVSYLVPHSSSNSSKALFAPMLDASARISQSSNERTFSRLLETFQFVLDVMDCTAHSRTTVPPAPAKAAAYLMPGGEGWKSIVRVRMLHGVARMRVKARWKRDSDTVDEKVAPINQEEMSATLASFSTVPIWCLNRLQMPPTATSASAYLSLWKHVGFYLGVSPDILRRYFSNLHTADKFLASMALHLFSTDDDPITVAAYAPTIPILRATANRPPAYMSFEDNCALTRHLLGPALASHLGIQPTALRARIWMHASLLIQRMPQWFSTWYPRRGWIRKRREVLREGIARSLRWNLGMRRTSFRPRTDLGVCMSAASHSADDVGGALAVGVKEAEGVLPDPAGAKVLVRKWRRY</sequence>
<gene>
    <name evidence="2" type="ORF">A0H81_02676</name>
</gene>
<evidence type="ECO:0000259" key="1">
    <source>
        <dbReference type="Pfam" id="PF09995"/>
    </source>
</evidence>
<name>A0A1C7MN47_GRIFR</name>
<dbReference type="PANTHER" id="PTHR37539">
    <property type="entry name" value="SECRETED PROTEIN-RELATED"/>
    <property type="match status" value="1"/>
</dbReference>
<dbReference type="InterPro" id="IPR018713">
    <property type="entry name" value="MPAB/Lcp_cat_dom"/>
</dbReference>
<dbReference type="OrthoDB" id="6361347at2759"/>
<dbReference type="EMBL" id="LUGG01000002">
    <property type="protein sequence ID" value="OBZ78280.1"/>
    <property type="molecule type" value="Genomic_DNA"/>
</dbReference>
<dbReference type="Proteomes" id="UP000092993">
    <property type="component" value="Unassembled WGS sequence"/>
</dbReference>
<dbReference type="STRING" id="5627.A0A1C7MN47"/>
<organism evidence="2 3">
    <name type="scientific">Grifola frondosa</name>
    <name type="common">Maitake</name>
    <name type="synonym">Polyporus frondosus</name>
    <dbReference type="NCBI Taxonomy" id="5627"/>
    <lineage>
        <taxon>Eukaryota</taxon>
        <taxon>Fungi</taxon>
        <taxon>Dikarya</taxon>
        <taxon>Basidiomycota</taxon>
        <taxon>Agaricomycotina</taxon>
        <taxon>Agaricomycetes</taxon>
        <taxon>Polyporales</taxon>
        <taxon>Grifolaceae</taxon>
        <taxon>Grifola</taxon>
    </lineage>
</organism>
<dbReference type="OMA" id="FEFQYLP"/>
<keyword evidence="3" id="KW-1185">Reference proteome</keyword>
<evidence type="ECO:0000313" key="2">
    <source>
        <dbReference type="EMBL" id="OBZ78280.1"/>
    </source>
</evidence>
<dbReference type="Pfam" id="PF09995">
    <property type="entry name" value="MPAB_Lcp_cat"/>
    <property type="match status" value="1"/>
</dbReference>
<accession>A0A1C7MN47</accession>
<proteinExistence type="predicted"/>
<reference evidence="2 3" key="1">
    <citation type="submission" date="2016-03" db="EMBL/GenBank/DDBJ databases">
        <title>Whole genome sequencing of Grifola frondosa 9006-11.</title>
        <authorList>
            <person name="Min B."/>
            <person name="Park H."/>
            <person name="Kim J.-G."/>
            <person name="Cho H."/>
            <person name="Oh Y.-L."/>
            <person name="Kong W.-S."/>
            <person name="Choi I.-G."/>
        </authorList>
    </citation>
    <scope>NUCLEOTIDE SEQUENCE [LARGE SCALE GENOMIC DNA]</scope>
    <source>
        <strain evidence="2 3">9006-11</strain>
    </source>
</reference>
<dbReference type="PANTHER" id="PTHR37539:SF1">
    <property type="entry name" value="ER-BOUND OXYGENASE MPAB_MPAB'_RUBBER OXYGENASE CATALYTIC DOMAIN-CONTAINING PROTEIN"/>
    <property type="match status" value="1"/>
</dbReference>
<dbReference type="GO" id="GO:0016491">
    <property type="term" value="F:oxidoreductase activity"/>
    <property type="evidence" value="ECO:0007669"/>
    <property type="project" value="InterPro"/>
</dbReference>
<dbReference type="AlphaFoldDB" id="A0A1C7MN47"/>
<dbReference type="InterPro" id="IPR037473">
    <property type="entry name" value="Lcp-like"/>
</dbReference>
<evidence type="ECO:0000313" key="3">
    <source>
        <dbReference type="Proteomes" id="UP000092993"/>
    </source>
</evidence>